<dbReference type="Pfam" id="PF00455">
    <property type="entry name" value="DeoRC"/>
    <property type="match status" value="1"/>
</dbReference>
<dbReference type="Pfam" id="PF08220">
    <property type="entry name" value="HTH_DeoR"/>
    <property type="match status" value="1"/>
</dbReference>
<dbReference type="InterPro" id="IPR001034">
    <property type="entry name" value="DeoR_HTH"/>
</dbReference>
<dbReference type="SMART" id="SM01134">
    <property type="entry name" value="DeoRC"/>
    <property type="match status" value="1"/>
</dbReference>
<keyword evidence="1" id="KW-0805">Transcription regulation</keyword>
<reference evidence="4" key="1">
    <citation type="submission" date="2021-11" db="EMBL/GenBank/DDBJ databases">
        <authorList>
            <person name="Rodrigo-Torres L."/>
            <person name="Arahal R. D."/>
            <person name="Lucena T."/>
        </authorList>
    </citation>
    <scope>NUCLEOTIDE SEQUENCE</scope>
    <source>
        <strain evidence="4">CECT 7928</strain>
    </source>
</reference>
<dbReference type="Proteomes" id="UP000838748">
    <property type="component" value="Unassembled WGS sequence"/>
</dbReference>
<evidence type="ECO:0000313" key="4">
    <source>
        <dbReference type="EMBL" id="CAH0536083.1"/>
    </source>
</evidence>
<sequence>MTQEERLLSMQQWLLEVKKITLADVCERYEISRDSARRDLVKLTQIQGIERVRGGAISVPVTGHVTAYRDKPLSLDKQEIGRVAASLVEPNDFISIDTGTTLSAMACYMKLPATVVTNSIDVLSHLADESDIDVHFVGGKFNAFHRAMLGATAVAQLAQYQVNKTFIGVCAISESGLSTASEEEAALKQAMISQAEKVILVCEIGKFAQQHFFKVCQLEEVDVIVTNQAPPQDMINIIQSNDIELIVTDQLARTKV</sequence>
<dbReference type="SUPFAM" id="SSF100950">
    <property type="entry name" value="NagB/RpiA/CoA transferase-like"/>
    <property type="match status" value="1"/>
</dbReference>
<name>A0ABM8ZZW0_9VIBR</name>
<dbReference type="PANTHER" id="PTHR30363:SF51">
    <property type="entry name" value="HTH-TYPE TRANSCRIPTIONAL REPRESSOR GLCR"/>
    <property type="match status" value="1"/>
</dbReference>
<evidence type="ECO:0000256" key="1">
    <source>
        <dbReference type="ARBA" id="ARBA00023015"/>
    </source>
</evidence>
<dbReference type="InterPro" id="IPR014036">
    <property type="entry name" value="DeoR-like_C"/>
</dbReference>
<dbReference type="InterPro" id="IPR037171">
    <property type="entry name" value="NagB/RpiA_transferase-like"/>
</dbReference>
<dbReference type="SMART" id="SM00420">
    <property type="entry name" value="HTH_DEOR"/>
    <property type="match status" value="1"/>
</dbReference>
<evidence type="ECO:0000256" key="2">
    <source>
        <dbReference type="ARBA" id="ARBA00023163"/>
    </source>
</evidence>
<comment type="caution">
    <text evidence="4">The sequence shown here is derived from an EMBL/GenBank/DDBJ whole genome shotgun (WGS) entry which is preliminary data.</text>
</comment>
<dbReference type="EMBL" id="CAKLDM010000001">
    <property type="protein sequence ID" value="CAH0536083.1"/>
    <property type="molecule type" value="Genomic_DNA"/>
</dbReference>
<dbReference type="PROSITE" id="PS51000">
    <property type="entry name" value="HTH_DEOR_2"/>
    <property type="match status" value="1"/>
</dbReference>
<keyword evidence="5" id="KW-1185">Reference proteome</keyword>
<dbReference type="SUPFAM" id="SSF46785">
    <property type="entry name" value="Winged helix' DNA-binding domain"/>
    <property type="match status" value="1"/>
</dbReference>
<proteinExistence type="predicted"/>
<keyword evidence="2" id="KW-0804">Transcription</keyword>
<evidence type="ECO:0000313" key="5">
    <source>
        <dbReference type="Proteomes" id="UP000838748"/>
    </source>
</evidence>
<protein>
    <submittedName>
        <fullName evidence="4">HTH-type transcriptional repressor GlcR</fullName>
    </submittedName>
</protein>
<dbReference type="InterPro" id="IPR050313">
    <property type="entry name" value="Carb_Metab_HTH_regulators"/>
</dbReference>
<dbReference type="PANTHER" id="PTHR30363">
    <property type="entry name" value="HTH-TYPE TRANSCRIPTIONAL REGULATOR SRLR-RELATED"/>
    <property type="match status" value="1"/>
</dbReference>
<accession>A0ABM8ZZW0</accession>
<dbReference type="Gene3D" id="3.40.50.1360">
    <property type="match status" value="1"/>
</dbReference>
<evidence type="ECO:0000259" key="3">
    <source>
        <dbReference type="PROSITE" id="PS51000"/>
    </source>
</evidence>
<feature type="domain" description="HTH deoR-type" evidence="3">
    <location>
        <begin position="3"/>
        <end position="58"/>
    </location>
</feature>
<organism evidence="4 5">
    <name type="scientific">Vibrio marisflavi CECT 7928</name>
    <dbReference type="NCBI Taxonomy" id="634439"/>
    <lineage>
        <taxon>Bacteria</taxon>
        <taxon>Pseudomonadati</taxon>
        <taxon>Pseudomonadota</taxon>
        <taxon>Gammaproteobacteria</taxon>
        <taxon>Vibrionales</taxon>
        <taxon>Vibrionaceae</taxon>
        <taxon>Vibrio</taxon>
    </lineage>
</organism>
<dbReference type="InterPro" id="IPR036390">
    <property type="entry name" value="WH_DNA-bd_sf"/>
</dbReference>
<gene>
    <name evidence="4" type="primary">glcR</name>
    <name evidence="4" type="ORF">VMF7928_00179</name>
</gene>